<protein>
    <recommendedName>
        <fullName evidence="4">Yip1 domain-containing protein</fullName>
    </recommendedName>
</protein>
<gene>
    <name evidence="2" type="ORF">GCM10008088_26350</name>
</gene>
<evidence type="ECO:0000313" key="3">
    <source>
        <dbReference type="Proteomes" id="UP000615593"/>
    </source>
</evidence>
<dbReference type="EMBL" id="BMWY01000009">
    <property type="protein sequence ID" value="GGZ63617.1"/>
    <property type="molecule type" value="Genomic_DNA"/>
</dbReference>
<keyword evidence="1" id="KW-0812">Transmembrane</keyword>
<keyword evidence="1" id="KW-0472">Membrane</keyword>
<dbReference type="GeneID" id="94370299"/>
<evidence type="ECO:0000313" key="2">
    <source>
        <dbReference type="EMBL" id="GGZ63617.1"/>
    </source>
</evidence>
<evidence type="ECO:0008006" key="4">
    <source>
        <dbReference type="Google" id="ProtNLM"/>
    </source>
</evidence>
<feature type="transmembrane region" description="Helical" evidence="1">
    <location>
        <begin position="57"/>
        <end position="75"/>
    </location>
</feature>
<sequence length="194" mass="21729">MKKILFQAFNFYSEKRLLTIGLLGTIAASLLGFVLHARFDGVLDVHFVKSIKLYEPLLDNLINIFSITLFIFIAGKIVNSKTRLIDILNASLIARLPYYLISLANINGYMADLSERMLGLATQQPEALQINPLDITAILIFAFAFLLLLIYYMYLLYKGYQVATNAKGALPIGLFVIAVILAEVISKLIIYFIA</sequence>
<evidence type="ECO:0000256" key="1">
    <source>
        <dbReference type="SAM" id="Phobius"/>
    </source>
</evidence>
<keyword evidence="3" id="KW-1185">Reference proteome</keyword>
<dbReference type="Proteomes" id="UP000615593">
    <property type="component" value="Unassembled WGS sequence"/>
</dbReference>
<comment type="caution">
    <text evidence="2">The sequence shown here is derived from an EMBL/GenBank/DDBJ whole genome shotgun (WGS) entry which is preliminary data.</text>
</comment>
<feature type="transmembrane region" description="Helical" evidence="1">
    <location>
        <begin position="169"/>
        <end position="193"/>
    </location>
</feature>
<dbReference type="RefSeq" id="WP_027885417.1">
    <property type="nucleotide sequence ID" value="NZ_BMWY01000009.1"/>
</dbReference>
<reference evidence="3" key="1">
    <citation type="journal article" date="2019" name="Int. J. Syst. Evol. Microbiol.">
        <title>The Global Catalogue of Microorganisms (GCM) 10K type strain sequencing project: providing services to taxonomists for standard genome sequencing and annotation.</title>
        <authorList>
            <consortium name="The Broad Institute Genomics Platform"/>
            <consortium name="The Broad Institute Genome Sequencing Center for Infectious Disease"/>
            <person name="Wu L."/>
            <person name="Ma J."/>
        </authorList>
    </citation>
    <scope>NUCLEOTIDE SEQUENCE [LARGE SCALE GENOMIC DNA]</scope>
    <source>
        <strain evidence="3">KCTC 12708</strain>
    </source>
</reference>
<feature type="transmembrane region" description="Helical" evidence="1">
    <location>
        <begin position="87"/>
        <end position="110"/>
    </location>
</feature>
<feature type="transmembrane region" description="Helical" evidence="1">
    <location>
        <begin position="20"/>
        <end position="37"/>
    </location>
</feature>
<organism evidence="2 3">
    <name type="scientific">Mesonia mobilis</name>
    <dbReference type="NCBI Taxonomy" id="369791"/>
    <lineage>
        <taxon>Bacteria</taxon>
        <taxon>Pseudomonadati</taxon>
        <taxon>Bacteroidota</taxon>
        <taxon>Flavobacteriia</taxon>
        <taxon>Flavobacteriales</taxon>
        <taxon>Flavobacteriaceae</taxon>
        <taxon>Mesonia</taxon>
    </lineage>
</organism>
<accession>A0ABQ3C0C0</accession>
<keyword evidence="1" id="KW-1133">Transmembrane helix</keyword>
<proteinExistence type="predicted"/>
<feature type="transmembrane region" description="Helical" evidence="1">
    <location>
        <begin position="135"/>
        <end position="157"/>
    </location>
</feature>
<name>A0ABQ3C0C0_9FLAO</name>